<evidence type="ECO:0000256" key="2">
    <source>
        <dbReference type="ARBA" id="ARBA00022576"/>
    </source>
</evidence>
<sequence length="484" mass="51208">MKLPKTFDLPRFPWDTLAEVTALAQAHPDGAVDLTIGSPADSVAAPTQQALAESADAHGYPPAVGAPELREAIVEFMRETRGVDGLAPDDVVLTIGSKELVASLAFQLGIGAGDALGFPEVAYPTYEVGAILAGAKALRLPEDPKSWPGRPAKKGQGEMLGETGRKPQMESPKLWPTGESGRDVGAAMDSLPEGFIKDVDEKHEGRSTSAHSSPIPRLVWLNSPGNPNGHAYSVAELREAVAWARANRAILVADECYALLDWEGAPRGTGFGTPSLLDESVTDGNLEGLLVTHSLSKQNNLAGYRAAWICGDPELVAGLREVRKHWGLMVPGPVQAATRVALADVETPRRQKEIYRTRREKLMAACEAAGLEIDSQSVAGLYLWVKAGENGLSSGYAGGQTLAAALPSVVTPQRSDPPAAPGRSDPPAAPGLSATPGRELARWFAERGIRVAPGDFYGPAGAEYVRISLTAQDEDIDKACKRLA</sequence>
<dbReference type="EMBL" id="VUMY01000002">
    <property type="protein sequence ID" value="MST48943.1"/>
    <property type="molecule type" value="Genomic_DNA"/>
</dbReference>
<comment type="cofactor">
    <cofactor evidence="1 4">
        <name>pyridoxal 5'-phosphate</name>
        <dbReference type="ChEBI" id="CHEBI:597326"/>
    </cofactor>
</comment>
<feature type="domain" description="Aminotransferase class I/classII large" evidence="6">
    <location>
        <begin position="213"/>
        <end position="483"/>
    </location>
</feature>
<organism evidence="7 8">
    <name type="scientific">Mobiluncus porci</name>
    <dbReference type="NCBI Taxonomy" id="2652278"/>
    <lineage>
        <taxon>Bacteria</taxon>
        <taxon>Bacillati</taxon>
        <taxon>Actinomycetota</taxon>
        <taxon>Actinomycetes</taxon>
        <taxon>Actinomycetales</taxon>
        <taxon>Actinomycetaceae</taxon>
        <taxon>Mobiluncus</taxon>
    </lineage>
</organism>
<feature type="region of interest" description="Disordered" evidence="5">
    <location>
        <begin position="411"/>
        <end position="435"/>
    </location>
</feature>
<evidence type="ECO:0000256" key="5">
    <source>
        <dbReference type="SAM" id="MobiDB-lite"/>
    </source>
</evidence>
<dbReference type="InterPro" id="IPR050881">
    <property type="entry name" value="LL-DAP_aminotransferase"/>
</dbReference>
<dbReference type="Gene3D" id="3.40.640.10">
    <property type="entry name" value="Type I PLP-dependent aspartate aminotransferase-like (Major domain)"/>
    <property type="match status" value="2"/>
</dbReference>
<comment type="similarity">
    <text evidence="4">Belongs to the class-I pyridoxal-phosphate-dependent aminotransferase family.</text>
</comment>
<evidence type="ECO:0000259" key="6">
    <source>
        <dbReference type="Pfam" id="PF00155"/>
    </source>
</evidence>
<evidence type="ECO:0000256" key="3">
    <source>
        <dbReference type="ARBA" id="ARBA00022679"/>
    </source>
</evidence>
<evidence type="ECO:0000313" key="7">
    <source>
        <dbReference type="EMBL" id="MST48943.1"/>
    </source>
</evidence>
<dbReference type="CDD" id="cd00609">
    <property type="entry name" value="AAT_like"/>
    <property type="match status" value="1"/>
</dbReference>
<evidence type="ECO:0000313" key="8">
    <source>
        <dbReference type="Proteomes" id="UP000442535"/>
    </source>
</evidence>
<feature type="region of interest" description="Disordered" evidence="5">
    <location>
        <begin position="142"/>
        <end position="181"/>
    </location>
</feature>
<dbReference type="RefSeq" id="WP_154543130.1">
    <property type="nucleotide sequence ID" value="NZ_VUMY01000002.1"/>
</dbReference>
<dbReference type="GO" id="GO:0008483">
    <property type="term" value="F:transaminase activity"/>
    <property type="evidence" value="ECO:0007669"/>
    <property type="project" value="UniProtKB-KW"/>
</dbReference>
<dbReference type="SUPFAM" id="SSF53383">
    <property type="entry name" value="PLP-dependent transferases"/>
    <property type="match status" value="1"/>
</dbReference>
<dbReference type="EC" id="2.6.1.-" evidence="4"/>
<comment type="caution">
    <text evidence="7">The sequence shown here is derived from an EMBL/GenBank/DDBJ whole genome shotgun (WGS) entry which is preliminary data.</text>
</comment>
<dbReference type="PANTHER" id="PTHR42832">
    <property type="entry name" value="AMINO ACID AMINOTRANSFERASE"/>
    <property type="match status" value="1"/>
</dbReference>
<evidence type="ECO:0000256" key="1">
    <source>
        <dbReference type="ARBA" id="ARBA00001933"/>
    </source>
</evidence>
<dbReference type="AlphaFoldDB" id="A0A7K0K0C7"/>
<dbReference type="PROSITE" id="PS00105">
    <property type="entry name" value="AA_TRANSFER_CLASS_1"/>
    <property type="match status" value="1"/>
</dbReference>
<reference evidence="7 8" key="1">
    <citation type="submission" date="2019-08" db="EMBL/GenBank/DDBJ databases">
        <title>In-depth cultivation of the pig gut microbiome towards novel bacterial diversity and tailored functional studies.</title>
        <authorList>
            <person name="Wylensek D."/>
            <person name="Hitch T.C.A."/>
            <person name="Clavel T."/>
        </authorList>
    </citation>
    <scope>NUCLEOTIDE SEQUENCE [LARGE SCALE GENOMIC DNA]</scope>
    <source>
        <strain evidence="7 8">RF-GAM-744-WT-7</strain>
    </source>
</reference>
<evidence type="ECO:0000256" key="4">
    <source>
        <dbReference type="RuleBase" id="RU000481"/>
    </source>
</evidence>
<dbReference type="GO" id="GO:0030170">
    <property type="term" value="F:pyridoxal phosphate binding"/>
    <property type="evidence" value="ECO:0007669"/>
    <property type="project" value="InterPro"/>
</dbReference>
<name>A0A7K0K0C7_9ACTO</name>
<keyword evidence="8" id="KW-1185">Reference proteome</keyword>
<dbReference type="InterPro" id="IPR015424">
    <property type="entry name" value="PyrdxlP-dep_Trfase"/>
</dbReference>
<dbReference type="PANTHER" id="PTHR42832:SF3">
    <property type="entry name" value="L-GLUTAMINE--4-(METHYLSULFANYL)-2-OXOBUTANOATE AMINOTRANSFERASE"/>
    <property type="match status" value="1"/>
</dbReference>
<keyword evidence="2 4" id="KW-0032">Aminotransferase</keyword>
<protein>
    <recommendedName>
        <fullName evidence="4">Aminotransferase</fullName>
        <ecNumber evidence="4">2.6.1.-</ecNumber>
    </recommendedName>
</protein>
<dbReference type="Proteomes" id="UP000442535">
    <property type="component" value="Unassembled WGS sequence"/>
</dbReference>
<dbReference type="InterPro" id="IPR004839">
    <property type="entry name" value="Aminotransferase_I/II_large"/>
</dbReference>
<accession>A0A7K0K0C7</accession>
<dbReference type="Pfam" id="PF00155">
    <property type="entry name" value="Aminotran_1_2"/>
    <property type="match status" value="2"/>
</dbReference>
<proteinExistence type="inferred from homology"/>
<gene>
    <name evidence="7" type="ORF">FYJ63_01510</name>
</gene>
<dbReference type="Gene3D" id="3.90.1150.10">
    <property type="entry name" value="Aspartate Aminotransferase, domain 1"/>
    <property type="match status" value="2"/>
</dbReference>
<keyword evidence="3 4" id="KW-0808">Transferase</keyword>
<dbReference type="InterPro" id="IPR004838">
    <property type="entry name" value="NHTrfase_class1_PyrdxlP-BS"/>
</dbReference>
<dbReference type="InterPro" id="IPR015421">
    <property type="entry name" value="PyrdxlP-dep_Trfase_major"/>
</dbReference>
<feature type="domain" description="Aminotransferase class I/classII large" evidence="6">
    <location>
        <begin position="41"/>
        <end position="147"/>
    </location>
</feature>
<dbReference type="InterPro" id="IPR015422">
    <property type="entry name" value="PyrdxlP-dep_Trfase_small"/>
</dbReference>